<feature type="repeat" description="PPR" evidence="3">
    <location>
        <begin position="170"/>
        <end position="200"/>
    </location>
</feature>
<dbReference type="GO" id="GO:0048731">
    <property type="term" value="P:system development"/>
    <property type="evidence" value="ECO:0007669"/>
    <property type="project" value="UniProtKB-ARBA"/>
</dbReference>
<gene>
    <name evidence="4" type="ORF">EUTSA_v10023975mg</name>
</gene>
<dbReference type="NCBIfam" id="TIGR00756">
    <property type="entry name" value="PPR"/>
    <property type="match status" value="10"/>
</dbReference>
<dbReference type="Gramene" id="ESQ29199">
    <property type="protein sequence ID" value="ESQ29199"/>
    <property type="gene ID" value="EUTSA_v10023975mg"/>
</dbReference>
<keyword evidence="5" id="KW-1185">Reference proteome</keyword>
<dbReference type="InterPro" id="IPR046960">
    <property type="entry name" value="PPR_At4g14850-like_plant"/>
</dbReference>
<comment type="similarity">
    <text evidence="2">Belongs to the PPR family. PCMP-E subfamily.</text>
</comment>
<dbReference type="PANTHER" id="PTHR47926:SF468">
    <property type="entry name" value="PENTATRICOPEPTIDE REPEAT-CONTAINING PROTEIN"/>
    <property type="match status" value="1"/>
</dbReference>
<proteinExistence type="inferred from homology"/>
<dbReference type="InterPro" id="IPR046848">
    <property type="entry name" value="E_motif"/>
</dbReference>
<organism evidence="4 5">
    <name type="scientific">Eutrema salsugineum</name>
    <name type="common">Saltwater cress</name>
    <name type="synonym">Sisymbrium salsugineum</name>
    <dbReference type="NCBI Taxonomy" id="72664"/>
    <lineage>
        <taxon>Eukaryota</taxon>
        <taxon>Viridiplantae</taxon>
        <taxon>Streptophyta</taxon>
        <taxon>Embryophyta</taxon>
        <taxon>Tracheophyta</taxon>
        <taxon>Spermatophyta</taxon>
        <taxon>Magnoliopsida</taxon>
        <taxon>eudicotyledons</taxon>
        <taxon>Gunneridae</taxon>
        <taxon>Pentapetalae</taxon>
        <taxon>rosids</taxon>
        <taxon>malvids</taxon>
        <taxon>Brassicales</taxon>
        <taxon>Brassicaceae</taxon>
        <taxon>Eutremeae</taxon>
        <taxon>Eutrema</taxon>
    </lineage>
</organism>
<feature type="repeat" description="PPR" evidence="3">
    <location>
        <begin position="215"/>
        <end position="249"/>
    </location>
</feature>
<dbReference type="EMBL" id="KI517881">
    <property type="protein sequence ID" value="ESQ29199.1"/>
    <property type="molecule type" value="Genomic_DNA"/>
</dbReference>
<sequence>MSRSRNTVTWNTMISGYVKRREMTQARKLFDEMPERDVVTFNTMISGYVSCGGVKFLEEARKLFDEMPSRDSFTWNTMISGYARNRRIDEALLLFEKMPERNSVSCSAMITGFCQNGEANRAIELFRRMPEKDSSSLCALVSGLIKNEKLEEAAWVLGQYGSFDSGKEDLVYAYNTLIVGYGQRGQVEAARRLFDQIPDLCDDQGGDFRERFRRNFVSWNSMIKAYLKVGDVVSARSLFDQMKHRDTISWNTMIDGYVHVSNMEEAFDLFSKMPNRDTHSWNTMVSGFANVGNVELARDYFERMPEKNIVSWNSIIAAYEKNKDYKEAVDVFIRMNIEGEKPDPHTLTSLLSVSTGLVNLRLGMQMHQIVLKTVIPDVPVHNALITMYSRCGDIMESRRIFDEMKLKREVITWNAMIGGYAFHGNASEALNMFWSMKSNGIRPSHITFVSVLNACAHAGLVDEAKAQFMSMVSEYKIEPQMEHYSSLVDVVSRQGLFEEAMDVIRSMPFEPDRTVWGALLDACRIYSNVRLAHVAAEALSRLEPESSTPYVLLYNMFADMGLWEEASQVRMKMESKRIKKERASSW</sequence>
<dbReference type="PANTHER" id="PTHR47926">
    <property type="entry name" value="PENTATRICOPEPTIDE REPEAT-CONTAINING PROTEIN"/>
    <property type="match status" value="1"/>
</dbReference>
<name>V4KDK0_EUTSA</name>
<dbReference type="FunFam" id="1.25.40.10:FF:000212">
    <property type="entry name" value="Pentatricopeptide repeat-containing protein At2g03380, mitochondrial"/>
    <property type="match status" value="1"/>
</dbReference>
<dbReference type="InterPro" id="IPR002885">
    <property type="entry name" value="PPR_rpt"/>
</dbReference>
<dbReference type="GO" id="GO:0003723">
    <property type="term" value="F:RNA binding"/>
    <property type="evidence" value="ECO:0007669"/>
    <property type="project" value="InterPro"/>
</dbReference>
<feature type="repeat" description="PPR" evidence="3">
    <location>
        <begin position="277"/>
        <end position="311"/>
    </location>
</feature>
<dbReference type="Gene3D" id="1.25.40.10">
    <property type="entry name" value="Tetratricopeptide repeat domain"/>
    <property type="match status" value="6"/>
</dbReference>
<dbReference type="Pfam" id="PF01535">
    <property type="entry name" value="PPR"/>
    <property type="match status" value="7"/>
</dbReference>
<reference evidence="4 5" key="1">
    <citation type="journal article" date="2013" name="Front. Plant Sci.">
        <title>The Reference Genome of the Halophytic Plant Eutrema salsugineum.</title>
        <authorList>
            <person name="Yang R."/>
            <person name="Jarvis D.E."/>
            <person name="Chen H."/>
            <person name="Beilstein M.A."/>
            <person name="Grimwood J."/>
            <person name="Jenkins J."/>
            <person name="Shu S."/>
            <person name="Prochnik S."/>
            <person name="Xin M."/>
            <person name="Ma C."/>
            <person name="Schmutz J."/>
            <person name="Wing R.A."/>
            <person name="Mitchell-Olds T."/>
            <person name="Schumaker K.S."/>
            <person name="Wang X."/>
        </authorList>
    </citation>
    <scope>NUCLEOTIDE SEQUENCE [LARGE SCALE GENOMIC DNA]</scope>
</reference>
<dbReference type="FunFam" id="1.25.40.10:FF:000125">
    <property type="entry name" value="Pentatricopeptide repeat-containing protein"/>
    <property type="match status" value="1"/>
</dbReference>
<feature type="repeat" description="PPR" evidence="3">
    <location>
        <begin position="377"/>
        <end position="407"/>
    </location>
</feature>
<evidence type="ECO:0000256" key="1">
    <source>
        <dbReference type="ARBA" id="ARBA00022737"/>
    </source>
</evidence>
<evidence type="ECO:0008006" key="6">
    <source>
        <dbReference type="Google" id="ProtNLM"/>
    </source>
</evidence>
<protein>
    <recommendedName>
        <fullName evidence="6">Pentacotripeptide-repeat region of PRORP domain-containing protein</fullName>
    </recommendedName>
</protein>
<feature type="repeat" description="PPR" evidence="3">
    <location>
        <begin position="71"/>
        <end position="105"/>
    </location>
</feature>
<dbReference type="AlphaFoldDB" id="V4KDK0"/>
<dbReference type="InterPro" id="IPR011990">
    <property type="entry name" value="TPR-like_helical_dom_sf"/>
</dbReference>
<evidence type="ECO:0000256" key="3">
    <source>
        <dbReference type="PROSITE-ProRule" id="PRU00708"/>
    </source>
</evidence>
<dbReference type="KEGG" id="eus:EUTSA_v10023975mg"/>
<dbReference type="Pfam" id="PF20431">
    <property type="entry name" value="E_motif"/>
    <property type="match status" value="1"/>
</dbReference>
<dbReference type="SUPFAM" id="SSF81901">
    <property type="entry name" value="HCP-like"/>
    <property type="match status" value="1"/>
</dbReference>
<dbReference type="Proteomes" id="UP000030689">
    <property type="component" value="Unassembled WGS sequence"/>
</dbReference>
<feature type="repeat" description="PPR" evidence="3">
    <location>
        <begin position="6"/>
        <end position="40"/>
    </location>
</feature>
<evidence type="ECO:0000256" key="2">
    <source>
        <dbReference type="ARBA" id="ARBA00061659"/>
    </source>
</evidence>
<dbReference type="eggNOG" id="KOG4197">
    <property type="taxonomic scope" value="Eukaryota"/>
</dbReference>
<dbReference type="STRING" id="72664.V4KDK0"/>
<evidence type="ECO:0000313" key="5">
    <source>
        <dbReference type="Proteomes" id="UP000030689"/>
    </source>
</evidence>
<feature type="repeat" description="PPR" evidence="3">
    <location>
        <begin position="409"/>
        <end position="443"/>
    </location>
</feature>
<evidence type="ECO:0000313" key="4">
    <source>
        <dbReference type="EMBL" id="ESQ29199.1"/>
    </source>
</evidence>
<dbReference type="OMA" id="SRCGDIM"/>
<dbReference type="PROSITE" id="PS51375">
    <property type="entry name" value="PPR"/>
    <property type="match status" value="7"/>
</dbReference>
<dbReference type="Pfam" id="PF13041">
    <property type="entry name" value="PPR_2"/>
    <property type="match status" value="4"/>
</dbReference>
<keyword evidence="1" id="KW-0677">Repeat</keyword>
<dbReference type="GO" id="GO:0016554">
    <property type="term" value="P:cytidine to uridine editing"/>
    <property type="evidence" value="ECO:0007669"/>
    <property type="project" value="EnsemblPlants"/>
</dbReference>
<accession>V4KDK0</accession>
<feature type="non-terminal residue" evidence="4">
    <location>
        <position position="586"/>
    </location>
</feature>